<dbReference type="RefSeq" id="WP_205156849.1">
    <property type="nucleotide sequence ID" value="NZ_JAFEUM010000001.1"/>
</dbReference>
<dbReference type="NCBIfam" id="NF043035">
    <property type="entry name" value="OxoTetrKin"/>
    <property type="match status" value="1"/>
</dbReference>
<dbReference type="Proteomes" id="UP000809621">
    <property type="component" value="Unassembled WGS sequence"/>
</dbReference>
<keyword evidence="2" id="KW-0808">Transferase</keyword>
<dbReference type="SUPFAM" id="SSF142764">
    <property type="entry name" value="YgbK-like"/>
    <property type="match status" value="1"/>
</dbReference>
<evidence type="ECO:0000256" key="7">
    <source>
        <dbReference type="ARBA" id="ARBA00035898"/>
    </source>
</evidence>
<comment type="caution">
    <text evidence="15">The sequence shown here is derived from an EMBL/GenBank/DDBJ whole genome shotgun (WGS) entry which is preliminary data.</text>
</comment>
<evidence type="ECO:0000256" key="4">
    <source>
        <dbReference type="ARBA" id="ARBA00022777"/>
    </source>
</evidence>
<dbReference type="Pfam" id="PF07005">
    <property type="entry name" value="SBD_N"/>
    <property type="match status" value="1"/>
</dbReference>
<evidence type="ECO:0000256" key="1">
    <source>
        <dbReference type="ARBA" id="ARBA00005715"/>
    </source>
</evidence>
<evidence type="ECO:0000256" key="8">
    <source>
        <dbReference type="ARBA" id="ARBA00036346"/>
    </source>
</evidence>
<comment type="catalytic activity">
    <reaction evidence="8">
        <text>3-dehydro-D-erythronate + ATP = 3-dehydro-4-O-phospho-D-erythronate + ADP + H(+)</text>
        <dbReference type="Rhea" id="RHEA:52556"/>
        <dbReference type="ChEBI" id="CHEBI:15378"/>
        <dbReference type="ChEBI" id="CHEBI:30616"/>
        <dbReference type="ChEBI" id="CHEBI:57958"/>
        <dbReference type="ChEBI" id="CHEBI:136593"/>
        <dbReference type="ChEBI" id="CHEBI:456216"/>
        <dbReference type="EC" id="2.7.1.217"/>
    </reaction>
</comment>
<evidence type="ECO:0000256" key="9">
    <source>
        <dbReference type="ARBA" id="ARBA00037335"/>
    </source>
</evidence>
<sequence>MKIGVIADDFTGATDAASFIVKNGFSAVQFSGIPCQDISTFGDALIVSLKSRSSDPNDAVKDSLHACQWLLNQGCNLIYFKYCSTFDSTEQGNIGPVTEALMAELNVQSCLLCPSLPVNGRTVYQGNLFVFDSLLSESGMKDHPITPMTDSNILRLIENQSSGRAGLVDWATVSKGATSVKSRVEELVEQGVRFIVCDAICETDLLTIGAVAQHHTLVTGGSGLVGAIAHHFSQNVSPRESKTSTNAFVSASGHGVVLSGSCSLMTNEQVANYKQLAPSFKLDVDQCINNEDYGRQVLKWVIQHADHDYFPLVYATVDANELRNIQNQFGSQASVAVERVFHWLVSELYSHGFNTFVSAGGETSGTVTQALDVTGFRVGKEIAPGVPWVNSLDGEIMLALKSGNFGTPDFFRQAQEQLK</sequence>
<dbReference type="Gene3D" id="3.40.50.10840">
    <property type="entry name" value="Putative sugar-binding, N-terminal domain"/>
    <property type="match status" value="1"/>
</dbReference>
<comment type="function">
    <text evidence="9">Catalyzes the ATP-dependent phosphorylation of 3-oxo-tetronate to 3-oxo-tetronate 4-phosphate.</text>
</comment>
<dbReference type="EMBL" id="JAFEUM010000001">
    <property type="protein sequence ID" value="MBM7035232.1"/>
    <property type="molecule type" value="Genomic_DNA"/>
</dbReference>
<reference evidence="15 16" key="1">
    <citation type="submission" date="2021-02" db="EMBL/GenBank/DDBJ databases">
        <authorList>
            <person name="Park J.-S."/>
        </authorList>
    </citation>
    <scope>NUCLEOTIDE SEQUENCE [LARGE SCALE GENOMIC DNA]</scope>
    <source>
        <strain evidence="15 16">188UL20-2</strain>
    </source>
</reference>
<name>A0ABS2HHC9_9VIBR</name>
<keyword evidence="16" id="KW-1185">Reference proteome</keyword>
<evidence type="ECO:0000256" key="2">
    <source>
        <dbReference type="ARBA" id="ARBA00022679"/>
    </source>
</evidence>
<dbReference type="InterPro" id="IPR010737">
    <property type="entry name" value="4-carb_acid_sugar_kinase_N"/>
</dbReference>
<feature type="domain" description="Four-carbon acid sugar kinase nucleotide binding" evidence="14">
    <location>
        <begin position="256"/>
        <end position="411"/>
    </location>
</feature>
<evidence type="ECO:0000256" key="11">
    <source>
        <dbReference type="ARBA" id="ARBA00039461"/>
    </source>
</evidence>
<gene>
    <name evidence="15" type="ORF">JQC93_02330</name>
</gene>
<dbReference type="InterPro" id="IPR037051">
    <property type="entry name" value="4-carb_acid_sugar_kinase_N_sf"/>
</dbReference>
<protein>
    <recommendedName>
        <fullName evidence="11">3-oxo-tetronate kinase</fullName>
        <ecNumber evidence="10">2.7.1.217</ecNumber>
    </recommendedName>
    <alternativeName>
        <fullName evidence="12">3-dehydrotetronate 4-kinase</fullName>
    </alternativeName>
</protein>
<evidence type="ECO:0000313" key="16">
    <source>
        <dbReference type="Proteomes" id="UP000809621"/>
    </source>
</evidence>
<evidence type="ECO:0000256" key="3">
    <source>
        <dbReference type="ARBA" id="ARBA00022741"/>
    </source>
</evidence>
<keyword evidence="4 15" id="KW-0418">Kinase</keyword>
<feature type="domain" description="Four-carbon acid sugar kinase N-terminal" evidence="13">
    <location>
        <begin position="3"/>
        <end position="227"/>
    </location>
</feature>
<evidence type="ECO:0000259" key="13">
    <source>
        <dbReference type="Pfam" id="PF07005"/>
    </source>
</evidence>
<dbReference type="InterPro" id="IPR031475">
    <property type="entry name" value="NBD_C"/>
</dbReference>
<comment type="similarity">
    <text evidence="1">Belongs to the four-carbon acid sugar kinase family.</text>
</comment>
<keyword evidence="5" id="KW-0067">ATP-binding</keyword>
<dbReference type="InterPro" id="IPR042213">
    <property type="entry name" value="NBD_C_sf"/>
</dbReference>
<evidence type="ECO:0000256" key="6">
    <source>
        <dbReference type="ARBA" id="ARBA00023277"/>
    </source>
</evidence>
<evidence type="ECO:0000256" key="5">
    <source>
        <dbReference type="ARBA" id="ARBA00022840"/>
    </source>
</evidence>
<dbReference type="GO" id="GO:0016301">
    <property type="term" value="F:kinase activity"/>
    <property type="evidence" value="ECO:0007669"/>
    <property type="project" value="UniProtKB-KW"/>
</dbReference>
<dbReference type="Pfam" id="PF17042">
    <property type="entry name" value="NBD_C"/>
    <property type="match status" value="1"/>
</dbReference>
<proteinExistence type="inferred from homology"/>
<organism evidence="15 16">
    <name type="scientific">Vibrio ulleungensis</name>
    <dbReference type="NCBI Taxonomy" id="2807619"/>
    <lineage>
        <taxon>Bacteria</taxon>
        <taxon>Pseudomonadati</taxon>
        <taxon>Pseudomonadota</taxon>
        <taxon>Gammaproteobacteria</taxon>
        <taxon>Vibrionales</taxon>
        <taxon>Vibrionaceae</taxon>
        <taxon>Vibrio</taxon>
    </lineage>
</organism>
<dbReference type="Gene3D" id="3.40.980.20">
    <property type="entry name" value="Four-carbon acid sugar kinase, nucleotide binding domain"/>
    <property type="match status" value="1"/>
</dbReference>
<keyword evidence="3" id="KW-0547">Nucleotide-binding</keyword>
<keyword evidence="6" id="KW-0119">Carbohydrate metabolism</keyword>
<evidence type="ECO:0000256" key="12">
    <source>
        <dbReference type="ARBA" id="ARBA00041377"/>
    </source>
</evidence>
<dbReference type="EC" id="2.7.1.217" evidence="10"/>
<comment type="catalytic activity">
    <reaction evidence="7">
        <text>3-dehydro-L-erythronate + ATP = 3-dehydro-4-O-phospho-L-erythronate + ADP + H(+)</text>
        <dbReference type="Rhea" id="RHEA:52552"/>
        <dbReference type="ChEBI" id="CHEBI:15378"/>
        <dbReference type="ChEBI" id="CHEBI:30616"/>
        <dbReference type="ChEBI" id="CHEBI:136592"/>
        <dbReference type="ChEBI" id="CHEBI:136670"/>
        <dbReference type="ChEBI" id="CHEBI:456216"/>
        <dbReference type="EC" id="2.7.1.217"/>
    </reaction>
</comment>
<evidence type="ECO:0000256" key="10">
    <source>
        <dbReference type="ARBA" id="ARBA00039095"/>
    </source>
</evidence>
<accession>A0ABS2HHC9</accession>
<evidence type="ECO:0000313" key="15">
    <source>
        <dbReference type="EMBL" id="MBM7035232.1"/>
    </source>
</evidence>
<evidence type="ECO:0000259" key="14">
    <source>
        <dbReference type="Pfam" id="PF17042"/>
    </source>
</evidence>
<dbReference type="InterPro" id="IPR050007">
    <property type="entry name" value="OtnK"/>
</dbReference>